<dbReference type="Proteomes" id="UP000652761">
    <property type="component" value="Unassembled WGS sequence"/>
</dbReference>
<evidence type="ECO:0000313" key="2">
    <source>
        <dbReference type="EMBL" id="MQL71673.1"/>
    </source>
</evidence>
<reference evidence="2" key="1">
    <citation type="submission" date="2017-07" db="EMBL/GenBank/DDBJ databases">
        <title>Taro Niue Genome Assembly and Annotation.</title>
        <authorList>
            <person name="Atibalentja N."/>
            <person name="Keating K."/>
            <person name="Fields C.J."/>
        </authorList>
    </citation>
    <scope>NUCLEOTIDE SEQUENCE</scope>
    <source>
        <strain evidence="2">Niue_2</strain>
        <tissue evidence="2">Leaf</tissue>
    </source>
</reference>
<evidence type="ECO:0000256" key="1">
    <source>
        <dbReference type="SAM" id="MobiDB-lite"/>
    </source>
</evidence>
<evidence type="ECO:0000313" key="3">
    <source>
        <dbReference type="Proteomes" id="UP000652761"/>
    </source>
</evidence>
<feature type="region of interest" description="Disordered" evidence="1">
    <location>
        <begin position="1"/>
        <end position="65"/>
    </location>
</feature>
<dbReference type="EMBL" id="NMUH01000106">
    <property type="protein sequence ID" value="MQL71673.1"/>
    <property type="molecule type" value="Genomic_DNA"/>
</dbReference>
<organism evidence="2 3">
    <name type="scientific">Colocasia esculenta</name>
    <name type="common">Wild taro</name>
    <name type="synonym">Arum esculentum</name>
    <dbReference type="NCBI Taxonomy" id="4460"/>
    <lineage>
        <taxon>Eukaryota</taxon>
        <taxon>Viridiplantae</taxon>
        <taxon>Streptophyta</taxon>
        <taxon>Embryophyta</taxon>
        <taxon>Tracheophyta</taxon>
        <taxon>Spermatophyta</taxon>
        <taxon>Magnoliopsida</taxon>
        <taxon>Liliopsida</taxon>
        <taxon>Araceae</taxon>
        <taxon>Aroideae</taxon>
        <taxon>Colocasieae</taxon>
        <taxon>Colocasia</taxon>
    </lineage>
</organism>
<gene>
    <name evidence="2" type="ORF">Taro_003996</name>
</gene>
<protein>
    <submittedName>
        <fullName evidence="2">Uncharacterized protein</fullName>
    </submittedName>
</protein>
<name>A0A843TQG4_COLES</name>
<sequence>MECKQLAKSRGSRPYKSPQTESKPSKPDRGIHRGQRARRGLAESRVPEPPGVHQSQPSETASEAATDVGAFLSLQVRRPSLSLGSRAETSCGREIIPVRRRGRRFLCRCGLRKARAILELVFAAAAAARNPGFAPPAIRRLACSGDLSSQLSFRVFF</sequence>
<accession>A0A843TQG4</accession>
<comment type="caution">
    <text evidence="2">The sequence shown here is derived from an EMBL/GenBank/DDBJ whole genome shotgun (WGS) entry which is preliminary data.</text>
</comment>
<feature type="compositionally biased region" description="Polar residues" evidence="1">
    <location>
        <begin position="53"/>
        <end position="63"/>
    </location>
</feature>
<proteinExistence type="predicted"/>
<dbReference type="AlphaFoldDB" id="A0A843TQG4"/>
<keyword evidence="3" id="KW-1185">Reference proteome</keyword>